<dbReference type="CDD" id="cd04301">
    <property type="entry name" value="NAT_SF"/>
    <property type="match status" value="1"/>
</dbReference>
<organism evidence="2 3">
    <name type="scientific">Aliivibrio logei 5S-186</name>
    <dbReference type="NCBI Taxonomy" id="626086"/>
    <lineage>
        <taxon>Bacteria</taxon>
        <taxon>Pseudomonadati</taxon>
        <taxon>Pseudomonadota</taxon>
        <taxon>Gammaproteobacteria</taxon>
        <taxon>Vibrionales</taxon>
        <taxon>Vibrionaceae</taxon>
        <taxon>Aliivibrio</taxon>
    </lineage>
</organism>
<accession>A0ABX3ASN2</accession>
<name>A0ABX3ASN2_ALILO</name>
<dbReference type="SUPFAM" id="SSF55729">
    <property type="entry name" value="Acyl-CoA N-acyltransferases (Nat)"/>
    <property type="match status" value="1"/>
</dbReference>
<feature type="non-terminal residue" evidence="2">
    <location>
        <position position="1"/>
    </location>
</feature>
<evidence type="ECO:0000259" key="1">
    <source>
        <dbReference type="PROSITE" id="PS51186"/>
    </source>
</evidence>
<dbReference type="EMBL" id="AJYJ02000113">
    <property type="protein sequence ID" value="OEF11198.1"/>
    <property type="molecule type" value="Genomic_DNA"/>
</dbReference>
<keyword evidence="3" id="KW-1185">Reference proteome</keyword>
<dbReference type="RefSeq" id="WP_026025515.1">
    <property type="nucleotide sequence ID" value="NZ_AJYJ02000113.1"/>
</dbReference>
<dbReference type="InterPro" id="IPR000182">
    <property type="entry name" value="GNAT_dom"/>
</dbReference>
<dbReference type="Proteomes" id="UP000095059">
    <property type="component" value="Unassembled WGS sequence"/>
</dbReference>
<protein>
    <recommendedName>
        <fullName evidence="1">N-acetyltransferase domain-containing protein</fullName>
    </recommendedName>
</protein>
<dbReference type="PROSITE" id="PS51186">
    <property type="entry name" value="GNAT"/>
    <property type="match status" value="1"/>
</dbReference>
<comment type="caution">
    <text evidence="2">The sequence shown here is derived from an EMBL/GenBank/DDBJ whole genome shotgun (WGS) entry which is preliminary data.</text>
</comment>
<evidence type="ECO:0000313" key="3">
    <source>
        <dbReference type="Proteomes" id="UP000095059"/>
    </source>
</evidence>
<evidence type="ECO:0000313" key="2">
    <source>
        <dbReference type="EMBL" id="OEF11198.1"/>
    </source>
</evidence>
<feature type="domain" description="N-acetyltransferase" evidence="1">
    <location>
        <begin position="1"/>
        <end position="130"/>
    </location>
</feature>
<dbReference type="InterPro" id="IPR016181">
    <property type="entry name" value="Acyl_CoA_acyltransferase"/>
</dbReference>
<proteinExistence type="predicted"/>
<reference evidence="2 3" key="1">
    <citation type="journal article" date="2012" name="Science">
        <title>Ecological populations of bacteria act as socially cohesive units of antibiotic production and resistance.</title>
        <authorList>
            <person name="Cordero O.X."/>
            <person name="Wildschutte H."/>
            <person name="Kirkup B."/>
            <person name="Proehl S."/>
            <person name="Ngo L."/>
            <person name="Hussain F."/>
            <person name="Le Roux F."/>
            <person name="Mincer T."/>
            <person name="Polz M.F."/>
        </authorList>
    </citation>
    <scope>NUCLEOTIDE SEQUENCE [LARGE SCALE GENOMIC DNA]</scope>
    <source>
        <strain evidence="2 3">5S-186</strain>
    </source>
</reference>
<dbReference type="Gene3D" id="3.40.630.30">
    <property type="match status" value="1"/>
</dbReference>
<sequence length="130" mass="14890">CYAGVMYYWGSMDIELIRQKGKSFSYIVRAQGLNVGRIHISISNESATIEDINVGEIRFKPYWFFPFKRTISYRGKGYGSALLKTAINHCREIGVKEILGVMHGDEVKLAKLYKRHGFAVNHDHSIYLSI</sequence>
<dbReference type="Pfam" id="PF00583">
    <property type="entry name" value="Acetyltransf_1"/>
    <property type="match status" value="1"/>
</dbReference>
<gene>
    <name evidence="2" type="ORF">A1Q5_19945</name>
</gene>